<sequence length="1180" mass="128608">MTDQYFKHTPQALSDQNQVENLAIEVEEAFLKVEKDLWSNTVNAASLGSSIGDLDTYYLKEYLPNNGIISNYTQKLYFPLHSKEASLDLIPDTATSSLNTVSISNMLMPSQVYTYKHNGLLETEYDFTFVNRKVVLGAAPSDARTLTISYNGYEPVDSRDVGLDLRYNVLQTVVNGSVVKEFSNVKTGNIYRIDGYDFKNMCSKDIIDIINNAPYNLDKFVSITDVNSDISYSISNITITNSYISFESDDVIPENVKIYVANSNLGKLVEGIYRLFYSHNHGSDGGKLVSHSDLVGLFNNNSDIKYSVTNKENYDHPQYINREGYIEDPSVYNNALLGDLLVASSDPSNFYNNLSKDSFKLVFGEYASGHRMGYSKNTDSLVIDSLSRDGVKLVSPKNKNIFSLNEHNFTDLSDGIYSGVRLSIVPTDVGSTGEVAVFSIKKAEIDDIGAVTHTDTAELHVYSSTFSITKVKDSLNILDSAVINFGTNPKVRIKSEATGIKVEDLTQNKNQQFYVNLPLITSQITADHIDAKEIHITDTQTLVLGNKNHTEDLDKQTLSFNTTTNQTVLNINKPLLFKRNGYESGIAFGPSSRIFASTSQGLNTAIESEKLDTYIQNNGDVYFIDSGFTYQTGSTNLQAVGRSKIHTNEVTANNFSVNYNESTIRAFKLNGDTHKIFAQRDPQGNTSVLLQSLGGVNVVSGYSISGSDVTLSYGAVRASEFRVEGNAAGAGFYGNVIIPAGDTLTVNGNAIINTALELNTNLTVRGVSNLNILETNSVDAKTLSAETSVTTPLITAPLGFESKLYIGSDTIFNNSATFKQVCNFTSNCVFDTTISANTVNAVNLNVTSAVTFPQVTASGVTVTNNLEFKRMLQTDNTITSEFAGPLQLKAGLIVDRNYTIRLGSADILTTRNTAGLLLTENAVKLGNNSTVKATKMFANKGIPTGGNSDIIGGYAFETNLGNTDGDTGLFCTDKGTSSLADDLVFYIDGVKRGEISSTPLDVTGSIEGREKTLVTAEMIKNQMDTLLGTVLSMVYPVGSIYVNGSDNRNPREVLNWPTSVWARFAVGMTLVGAEGSSASEKMAAMWNKPTDVPLSIEEEFGEFRHQLTEPELPSIDARLKLTTWVHGDDASGSGAILTANRNWESGTQYPQGASVAINGEDKPHNNVQPSKVVAMWRRIG</sequence>
<evidence type="ECO:0000313" key="2">
    <source>
        <dbReference type="EMBL" id="AND75207.1"/>
    </source>
</evidence>
<name>A0A172Q035_9CAUD</name>
<dbReference type="EMBL" id="KU935715">
    <property type="protein sequence ID" value="AND75207.1"/>
    <property type="molecule type" value="Genomic_DNA"/>
</dbReference>
<accession>A0A172Q035</accession>
<gene>
    <name evidence="2" type="ORF">ME3_46</name>
</gene>
<dbReference type="Proteomes" id="UP000225947">
    <property type="component" value="Segment"/>
</dbReference>
<feature type="domain" description="Baseplate structural protein Gp10 C-terminal" evidence="1">
    <location>
        <begin position="1031"/>
        <end position="1179"/>
    </location>
</feature>
<dbReference type="InterPro" id="IPR053827">
    <property type="entry name" value="Gp10_C"/>
</dbReference>
<dbReference type="Pfam" id="PF21939">
    <property type="entry name" value="Gp10_C"/>
    <property type="match status" value="1"/>
</dbReference>
<evidence type="ECO:0000313" key="3">
    <source>
        <dbReference type="Proteomes" id="UP000225947"/>
    </source>
</evidence>
<evidence type="ECO:0000259" key="1">
    <source>
        <dbReference type="Pfam" id="PF21939"/>
    </source>
</evidence>
<organism evidence="2 3">
    <name type="scientific">Acinetobacter phage vB_AbaM_ME3</name>
    <dbReference type="NCBI Taxonomy" id="1837876"/>
    <lineage>
        <taxon>Viruses</taxon>
        <taxon>Duplodnaviria</taxon>
        <taxon>Heunggongvirae</taxon>
        <taxon>Uroviricota</taxon>
        <taxon>Caudoviricetes</taxon>
        <taxon>Metrivirus</taxon>
        <taxon>Metrivirus ME3</taxon>
    </lineage>
</organism>
<protein>
    <recommendedName>
        <fullName evidence="1">Baseplate structural protein Gp10 C-terminal domain-containing protein</fullName>
    </recommendedName>
</protein>
<keyword evidence="3" id="KW-1185">Reference proteome</keyword>
<dbReference type="OrthoDB" id="22492at10239"/>
<proteinExistence type="predicted"/>
<reference evidence="3" key="1">
    <citation type="submission" date="2016-03" db="EMBL/GenBank/DDBJ databases">
        <title>Characterization of Acinetobacter baumannii phage vB_AbaM_ME3.</title>
        <authorList>
            <person name="Buttimer C.T.H."/>
            <person name="Elbreki M."/>
            <person name="Coffey A."/>
        </authorList>
    </citation>
    <scope>NUCLEOTIDE SEQUENCE [LARGE SCALE GENOMIC DNA]</scope>
</reference>